<comment type="caution">
    <text evidence="3">The sequence shown here is derived from an EMBL/GenBank/DDBJ whole genome shotgun (WGS) entry which is preliminary data.</text>
</comment>
<evidence type="ECO:0000259" key="2">
    <source>
        <dbReference type="Pfam" id="PF09820"/>
    </source>
</evidence>
<feature type="domain" description="AAA-ATPase-like" evidence="2">
    <location>
        <begin position="80"/>
        <end position="161"/>
    </location>
</feature>
<evidence type="ECO:0000313" key="4">
    <source>
        <dbReference type="Proteomes" id="UP000886829"/>
    </source>
</evidence>
<feature type="region of interest" description="Disordered" evidence="1">
    <location>
        <begin position="229"/>
        <end position="259"/>
    </location>
</feature>
<dbReference type="Pfam" id="PF09820">
    <property type="entry name" value="AAA-ATPase_like"/>
    <property type="match status" value="1"/>
</dbReference>
<dbReference type="Proteomes" id="UP000886829">
    <property type="component" value="Unassembled WGS sequence"/>
</dbReference>
<feature type="region of interest" description="Disordered" evidence="1">
    <location>
        <begin position="20"/>
        <end position="48"/>
    </location>
</feature>
<gene>
    <name evidence="3" type="ORF">H9850_02705</name>
</gene>
<sequence length="1497" mass="167876">MSSADQKLKGLNAASLVVEDAEEQVKSESTPNADQIAKEKSSGSSSLPPDLDALVPLFNPLNAQTSGEKAALNLYRARVNRLFVDKGQYIAEWLKSKPASSEDLTCECLIRPRLFGKSFFLDTVQALYEGRKEVFVGTYLEKNWDWQQPSVKVIRIDLGSLVAPLDCPDSLPAQDGVKDYLEQGEASEKINEEFLSALYEKFYQECTKDYSDLEKASLRAAMARANSADNDRERAEALSLEEERDALTQSDSSDTGEDFSPWLSRATARTALWQLKQLLLTCSPKSRVLLLDNLDAPLLNCMTQWEIYNNRAFLINSFLGILYSCRSVFVRVVATGTVALRQSEGVARKGNLPFFPMSAPFYGPSLGKICGFTADELQRSFAERIVRACQTLNREMQRHNRYRIFQPQEIVDLLHRVYGGYHFGAEEDVIHPSEILAFMEFPEYSLVNYTYCLPAPSLYYLSRVGQHNTLELFNAMAKLILGQGRFVQPQSNSVLSAAYVCPWSERQAALYGAPAEQFTTVFSDDSADSSAPEDTSQVKAEANPWKWTITDPATAAEESQATADLAKEQSFVPTVATQELGALPYHVLPQIPFFKDSLLGVAVSMLTMHGFKPQDFAPYLRMYANLGSVDRSLPFALIKEASFADRILFWIRNLNTTNALESVLTPEELSRLPKEMIESLNELIRAQFDKADSFAQLQDQALDSAQQGAEGEDAYARALRRNRDGFHKGFSGKKPDAPVHQAAAASAADSAATATEQEVAPAAAQGATAAVEQASVAVKTDQRAHVARGLEPLAAVMNFELEREHQKDGSEGLETPQVIEQSEPHLDTVKIKEDTVVRQEQMEEKLAREQINEPYKVITPSRMLRSQVAEFADVRYYQDSKRLQSQFSQLQAHVKRLGERLHLYDAGVAQSDAAQKDAGQEPEANKVAEVDDIVSAASFVLDQPQSGQERAPKIKTSQDAATAVQTIHQNVEQIRDFVKELVSKNPEIAARFADQVRGRNAALYSAAARGQSREILSLQQKGSFEQFFAAIFAAGITFQEILDTVTNSVLHMTVIQELLSLDEQTNYFSIFPRFKEAPLFPALLAYPMVEPSSESALPVSTETSSPESEYVMHSARSSQNLWNRMNRALANELTYGFDAWFELSPQERSQEVNARELKTPLQTKRSDLTPNRFASVCLEIDRIRAESLERQAKAFYIALGVKTQICRALPAPETLMQFGFGDVQIYYLLQSLGFVRISRLNERECQAQLVNINAYSCLRRAINTLIFGYKNEAKALSSLHEARTWYFFARLQIPDLMSLLDFIFLRYAWQSLDEINSNFICQLWQLWFAVHLDVYWLEDKMIQVFAGPLEPALPADVAARYALKQAQKFGLQLDPEMIGFYPEFYPQRHHGLALIIEEEKAVVVDVAYVYSLEYVAIVQKLLSKSFAAVTNPVAAMLGCHPSDPRIAKIKLVQRVAAVVCFNKDCCRLVSYERLSDLRRRKPRAKVETKEDKVSDES</sequence>
<accession>A0A9D2B077</accession>
<protein>
    <submittedName>
        <fullName evidence="3">AAA family ATPase</fullName>
    </submittedName>
</protein>
<organism evidence="3 4">
    <name type="scientific">Candidatus Anaerobiospirillum pullistercoris</name>
    <dbReference type="NCBI Taxonomy" id="2838452"/>
    <lineage>
        <taxon>Bacteria</taxon>
        <taxon>Pseudomonadati</taxon>
        <taxon>Pseudomonadota</taxon>
        <taxon>Gammaproteobacteria</taxon>
        <taxon>Aeromonadales</taxon>
        <taxon>Succinivibrionaceae</taxon>
        <taxon>Anaerobiospirillum</taxon>
    </lineage>
</organism>
<evidence type="ECO:0000256" key="1">
    <source>
        <dbReference type="SAM" id="MobiDB-lite"/>
    </source>
</evidence>
<evidence type="ECO:0000313" key="3">
    <source>
        <dbReference type="EMBL" id="HIX56363.1"/>
    </source>
</evidence>
<reference evidence="3" key="1">
    <citation type="journal article" date="2021" name="PeerJ">
        <title>Extensive microbial diversity within the chicken gut microbiome revealed by metagenomics and culture.</title>
        <authorList>
            <person name="Gilroy R."/>
            <person name="Ravi A."/>
            <person name="Getino M."/>
            <person name="Pursley I."/>
            <person name="Horton D.L."/>
            <person name="Alikhan N.F."/>
            <person name="Baker D."/>
            <person name="Gharbi K."/>
            <person name="Hall N."/>
            <person name="Watson M."/>
            <person name="Adriaenssens E.M."/>
            <person name="Foster-Nyarko E."/>
            <person name="Jarju S."/>
            <person name="Secka A."/>
            <person name="Antonio M."/>
            <person name="Oren A."/>
            <person name="Chaudhuri R.R."/>
            <person name="La Ragione R."/>
            <person name="Hildebrand F."/>
            <person name="Pallen M.J."/>
        </authorList>
    </citation>
    <scope>NUCLEOTIDE SEQUENCE</scope>
    <source>
        <strain evidence="3">USASDec5-558</strain>
    </source>
</reference>
<name>A0A9D2B077_9GAMM</name>
<dbReference type="PANTHER" id="PTHR34825">
    <property type="entry name" value="CONSERVED PROTEIN, WITH A WEAK D-GALACTARATE DEHYDRATASE/ALTRONATE HYDROLASE DOMAIN"/>
    <property type="match status" value="1"/>
</dbReference>
<dbReference type="EMBL" id="DXEV01000049">
    <property type="protein sequence ID" value="HIX56363.1"/>
    <property type="molecule type" value="Genomic_DNA"/>
</dbReference>
<dbReference type="InterPro" id="IPR018631">
    <property type="entry name" value="AAA-ATPase-like_dom"/>
</dbReference>
<proteinExistence type="predicted"/>
<dbReference type="PANTHER" id="PTHR34825:SF1">
    <property type="entry name" value="AAA-ATPASE-LIKE DOMAIN-CONTAINING PROTEIN"/>
    <property type="match status" value="1"/>
</dbReference>
<reference evidence="3" key="2">
    <citation type="submission" date="2021-04" db="EMBL/GenBank/DDBJ databases">
        <authorList>
            <person name="Gilroy R."/>
        </authorList>
    </citation>
    <scope>NUCLEOTIDE SEQUENCE</scope>
    <source>
        <strain evidence="3">USASDec5-558</strain>
    </source>
</reference>